<dbReference type="EMBL" id="JAWJYN010000001">
    <property type="protein sequence ID" value="MDZ8161335.1"/>
    <property type="molecule type" value="Genomic_DNA"/>
</dbReference>
<keyword evidence="3" id="KW-1185">Reference proteome</keyword>
<organism evidence="2 3">
    <name type="scientific">Microbacterium aquimaris</name>
    <dbReference type="NCBI Taxonomy" id="459816"/>
    <lineage>
        <taxon>Bacteria</taxon>
        <taxon>Bacillati</taxon>
        <taxon>Actinomycetota</taxon>
        <taxon>Actinomycetes</taxon>
        <taxon>Micrococcales</taxon>
        <taxon>Microbacteriaceae</taxon>
        <taxon>Microbacterium</taxon>
    </lineage>
</organism>
<dbReference type="InterPro" id="IPR036388">
    <property type="entry name" value="WH-like_DNA-bd_sf"/>
</dbReference>
<comment type="caution">
    <text evidence="2">The sequence shown here is derived from an EMBL/GenBank/DDBJ whole genome shotgun (WGS) entry which is preliminary data.</text>
</comment>
<accession>A0ABU5N5H1</accession>
<dbReference type="SUPFAM" id="SSF46785">
    <property type="entry name" value="Winged helix' DNA-binding domain"/>
    <property type="match status" value="1"/>
</dbReference>
<dbReference type="PROSITE" id="PS50995">
    <property type="entry name" value="HTH_MARR_2"/>
    <property type="match status" value="1"/>
</dbReference>
<proteinExistence type="predicted"/>
<protein>
    <submittedName>
        <fullName evidence="2">MarR family transcriptional regulator</fullName>
    </submittedName>
</protein>
<evidence type="ECO:0000259" key="1">
    <source>
        <dbReference type="PROSITE" id="PS50995"/>
    </source>
</evidence>
<sequence>MAVDFAGYWYEADLTDTRSRSRAVLEALRLYRAAEMAMRRRTRESMAMGENELLVLRYLIRRGEALVRPVELAAYLGVSTASMTALLDRLEKSGHITRIANPDDRRSIFVRATPLTEEEVRATLGAMHERMYDAVEGMSASEAEAVVSFLTRMSRAVDAVAVEAP</sequence>
<gene>
    <name evidence="2" type="ORF">R2Q92_05750</name>
</gene>
<dbReference type="Proteomes" id="UP001291912">
    <property type="component" value="Unassembled WGS sequence"/>
</dbReference>
<dbReference type="Gene3D" id="1.10.10.10">
    <property type="entry name" value="Winged helix-like DNA-binding domain superfamily/Winged helix DNA-binding domain"/>
    <property type="match status" value="1"/>
</dbReference>
<reference evidence="2 3" key="1">
    <citation type="submission" date="2023-10" db="EMBL/GenBank/DDBJ databases">
        <title>Microbacterium xanthum sp. nov., isolated from seaweed.</title>
        <authorList>
            <person name="Lee S.D."/>
        </authorList>
    </citation>
    <scope>NUCLEOTIDE SEQUENCE [LARGE SCALE GENOMIC DNA]</scope>
    <source>
        <strain evidence="2 3">KCTC 19124</strain>
    </source>
</reference>
<dbReference type="SMART" id="SM00347">
    <property type="entry name" value="HTH_MARR"/>
    <property type="match status" value="1"/>
</dbReference>
<dbReference type="InterPro" id="IPR039422">
    <property type="entry name" value="MarR/SlyA-like"/>
</dbReference>
<dbReference type="PRINTS" id="PR00598">
    <property type="entry name" value="HTHMARR"/>
</dbReference>
<evidence type="ECO:0000313" key="3">
    <source>
        <dbReference type="Proteomes" id="UP001291912"/>
    </source>
</evidence>
<name>A0ABU5N5H1_9MICO</name>
<dbReference type="RefSeq" id="WP_322597541.1">
    <property type="nucleotide sequence ID" value="NZ_BAAAPT010000001.1"/>
</dbReference>
<feature type="domain" description="HTH marR-type" evidence="1">
    <location>
        <begin position="20"/>
        <end position="155"/>
    </location>
</feature>
<dbReference type="Pfam" id="PF12802">
    <property type="entry name" value="MarR_2"/>
    <property type="match status" value="1"/>
</dbReference>
<dbReference type="PANTHER" id="PTHR33164">
    <property type="entry name" value="TRANSCRIPTIONAL REGULATOR, MARR FAMILY"/>
    <property type="match status" value="1"/>
</dbReference>
<dbReference type="PANTHER" id="PTHR33164:SF43">
    <property type="entry name" value="HTH-TYPE TRANSCRIPTIONAL REPRESSOR YETL"/>
    <property type="match status" value="1"/>
</dbReference>
<dbReference type="InterPro" id="IPR036390">
    <property type="entry name" value="WH_DNA-bd_sf"/>
</dbReference>
<dbReference type="InterPro" id="IPR000835">
    <property type="entry name" value="HTH_MarR-typ"/>
</dbReference>
<evidence type="ECO:0000313" key="2">
    <source>
        <dbReference type="EMBL" id="MDZ8161335.1"/>
    </source>
</evidence>